<comment type="catalytic activity">
    <reaction evidence="1">
        <text>(7,8-dihydropterin-6-yl)methyl diphosphate + 4-aminobenzoate = 7,8-dihydropteroate + diphosphate</text>
        <dbReference type="Rhea" id="RHEA:19949"/>
        <dbReference type="ChEBI" id="CHEBI:17836"/>
        <dbReference type="ChEBI" id="CHEBI:17839"/>
        <dbReference type="ChEBI" id="CHEBI:33019"/>
        <dbReference type="ChEBI" id="CHEBI:72950"/>
        <dbReference type="EC" id="2.5.1.15"/>
    </reaction>
</comment>
<evidence type="ECO:0000256" key="3">
    <source>
        <dbReference type="ARBA" id="ARBA00004763"/>
    </source>
</evidence>
<evidence type="ECO:0000313" key="14">
    <source>
        <dbReference type="EMBL" id="AZT89291.1"/>
    </source>
</evidence>
<dbReference type="PROSITE" id="PS50972">
    <property type="entry name" value="PTERIN_BINDING"/>
    <property type="match status" value="1"/>
</dbReference>
<dbReference type="CDD" id="cd00739">
    <property type="entry name" value="DHPS"/>
    <property type="match status" value="1"/>
</dbReference>
<name>A0A3T0D212_9FIRM</name>
<evidence type="ECO:0000256" key="1">
    <source>
        <dbReference type="ARBA" id="ARBA00000012"/>
    </source>
</evidence>
<dbReference type="GO" id="GO:0046872">
    <property type="term" value="F:metal ion binding"/>
    <property type="evidence" value="ECO:0007669"/>
    <property type="project" value="UniProtKB-KW"/>
</dbReference>
<keyword evidence="8" id="KW-0479">Metal-binding</keyword>
<dbReference type="GO" id="GO:0005829">
    <property type="term" value="C:cytosol"/>
    <property type="evidence" value="ECO:0007669"/>
    <property type="project" value="TreeGrafter"/>
</dbReference>
<dbReference type="SUPFAM" id="SSF51717">
    <property type="entry name" value="Dihydropteroate synthetase-like"/>
    <property type="match status" value="1"/>
</dbReference>
<dbReference type="Gene3D" id="3.20.20.20">
    <property type="entry name" value="Dihydropteroate synthase-like"/>
    <property type="match status" value="1"/>
</dbReference>
<dbReference type="PANTHER" id="PTHR20941:SF1">
    <property type="entry name" value="FOLIC ACID SYNTHESIS PROTEIN FOL1"/>
    <property type="match status" value="1"/>
</dbReference>
<keyword evidence="10" id="KW-0289">Folate biosynthesis</keyword>
<evidence type="ECO:0000256" key="9">
    <source>
        <dbReference type="ARBA" id="ARBA00022842"/>
    </source>
</evidence>
<dbReference type="InterPro" id="IPR045031">
    <property type="entry name" value="DHP_synth-like"/>
</dbReference>
<evidence type="ECO:0000313" key="15">
    <source>
        <dbReference type="Proteomes" id="UP000282930"/>
    </source>
</evidence>
<dbReference type="GO" id="GO:0046654">
    <property type="term" value="P:tetrahydrofolate biosynthetic process"/>
    <property type="evidence" value="ECO:0007669"/>
    <property type="project" value="UniProtKB-UniPathway"/>
</dbReference>
<dbReference type="FunFam" id="3.20.20.20:FF:000006">
    <property type="entry name" value="Dihydropteroate synthase"/>
    <property type="match status" value="1"/>
</dbReference>
<evidence type="ECO:0000256" key="7">
    <source>
        <dbReference type="ARBA" id="ARBA00022679"/>
    </source>
</evidence>
<evidence type="ECO:0000256" key="10">
    <source>
        <dbReference type="ARBA" id="ARBA00022909"/>
    </source>
</evidence>
<evidence type="ECO:0000256" key="11">
    <source>
        <dbReference type="ARBA" id="ARBA00030193"/>
    </source>
</evidence>
<comment type="pathway">
    <text evidence="3">Cofactor biosynthesis; tetrahydrofolate biosynthesis; 7,8-dihydrofolate from 2-amino-4-hydroxy-6-hydroxymethyl-7,8-dihydropteridine diphosphate and 4-aminobenzoate: step 1/2.</text>
</comment>
<evidence type="ECO:0000256" key="8">
    <source>
        <dbReference type="ARBA" id="ARBA00022723"/>
    </source>
</evidence>
<dbReference type="KEGG" id="ccha:ELD05_00545"/>
<dbReference type="EMBL" id="CP034791">
    <property type="protein sequence ID" value="AZT89291.1"/>
    <property type="molecule type" value="Genomic_DNA"/>
</dbReference>
<evidence type="ECO:0000256" key="5">
    <source>
        <dbReference type="ARBA" id="ARBA00012458"/>
    </source>
</evidence>
<comment type="function">
    <text evidence="12">Catalyzes the condensation of para-aminobenzoate (pABA) with 6-hydroxymethyl-7,8-dihydropterin diphosphate (DHPt-PP) to form 7,8-dihydropteroate (H2Pte), the immediate precursor of folate derivatives.</text>
</comment>
<accession>A0A3T0D212</accession>
<evidence type="ECO:0000259" key="13">
    <source>
        <dbReference type="PROSITE" id="PS50972"/>
    </source>
</evidence>
<evidence type="ECO:0000256" key="2">
    <source>
        <dbReference type="ARBA" id="ARBA00001946"/>
    </source>
</evidence>
<comment type="cofactor">
    <cofactor evidence="2">
        <name>Mg(2+)</name>
        <dbReference type="ChEBI" id="CHEBI:18420"/>
    </cofactor>
</comment>
<dbReference type="InterPro" id="IPR000489">
    <property type="entry name" value="Pterin-binding_dom"/>
</dbReference>
<feature type="domain" description="Pterin-binding" evidence="13">
    <location>
        <begin position="113"/>
        <end position="367"/>
    </location>
</feature>
<dbReference type="PROSITE" id="PS00793">
    <property type="entry name" value="DHPS_2"/>
    <property type="match status" value="1"/>
</dbReference>
<dbReference type="PANTHER" id="PTHR20941">
    <property type="entry name" value="FOLATE SYNTHESIS PROTEINS"/>
    <property type="match status" value="1"/>
</dbReference>
<dbReference type="UniPathway" id="UPA00077">
    <property type="reaction ID" value="UER00156"/>
</dbReference>
<dbReference type="InterPro" id="IPR011005">
    <property type="entry name" value="Dihydropteroate_synth-like_sf"/>
</dbReference>
<reference evidence="14 15" key="1">
    <citation type="submission" date="2018-12" db="EMBL/GenBank/DDBJ databases">
        <title>Genome sequence from the cellulolytic species, Caldicellulosiruptor changbaiensis.</title>
        <authorList>
            <person name="Blumer-Schuette S.E."/>
            <person name="Mendoza C."/>
        </authorList>
    </citation>
    <scope>NUCLEOTIDE SEQUENCE [LARGE SCALE GENOMIC DNA]</scope>
    <source>
        <strain evidence="14 15">CBS-Z</strain>
    </source>
</reference>
<keyword evidence="15" id="KW-1185">Reference proteome</keyword>
<dbReference type="NCBIfam" id="TIGR01496">
    <property type="entry name" value="DHPS"/>
    <property type="match status" value="1"/>
</dbReference>
<keyword evidence="9" id="KW-0460">Magnesium</keyword>
<keyword evidence="7 14" id="KW-0808">Transferase</keyword>
<organism evidence="14 15">
    <name type="scientific">Caldicellulosiruptor changbaiensis</name>
    <dbReference type="NCBI Taxonomy" id="1222016"/>
    <lineage>
        <taxon>Bacteria</taxon>
        <taxon>Bacillati</taxon>
        <taxon>Bacillota</taxon>
        <taxon>Bacillota incertae sedis</taxon>
        <taxon>Caldicellulosiruptorales</taxon>
        <taxon>Caldicellulosiruptoraceae</taxon>
        <taxon>Caldicellulosiruptor</taxon>
    </lineage>
</organism>
<evidence type="ECO:0000256" key="4">
    <source>
        <dbReference type="ARBA" id="ARBA00009503"/>
    </source>
</evidence>
<dbReference type="GO" id="GO:0004156">
    <property type="term" value="F:dihydropteroate synthase activity"/>
    <property type="evidence" value="ECO:0007669"/>
    <property type="project" value="UniProtKB-EC"/>
</dbReference>
<dbReference type="Proteomes" id="UP000282930">
    <property type="component" value="Chromosome"/>
</dbReference>
<dbReference type="RefSeq" id="WP_127350912.1">
    <property type="nucleotide sequence ID" value="NZ_CP034791.1"/>
</dbReference>
<dbReference type="AlphaFoldDB" id="A0A3T0D212"/>
<protein>
    <recommendedName>
        <fullName evidence="6">Dihydropteroate synthase</fullName>
        <ecNumber evidence="5">2.5.1.15</ecNumber>
    </recommendedName>
    <alternativeName>
        <fullName evidence="11">Dihydropteroate pyrophosphorylase</fullName>
    </alternativeName>
</protein>
<evidence type="ECO:0000256" key="6">
    <source>
        <dbReference type="ARBA" id="ARBA00016919"/>
    </source>
</evidence>
<gene>
    <name evidence="14" type="primary">folP</name>
    <name evidence="14" type="ORF">ELD05_00545</name>
</gene>
<comment type="similarity">
    <text evidence="4">Belongs to the DHPS family.</text>
</comment>
<dbReference type="GO" id="GO:0046656">
    <property type="term" value="P:folic acid biosynthetic process"/>
    <property type="evidence" value="ECO:0007669"/>
    <property type="project" value="UniProtKB-KW"/>
</dbReference>
<proteinExistence type="inferred from homology"/>
<evidence type="ECO:0000256" key="12">
    <source>
        <dbReference type="ARBA" id="ARBA00053449"/>
    </source>
</evidence>
<dbReference type="Pfam" id="PF00809">
    <property type="entry name" value="Pterin_bind"/>
    <property type="match status" value="1"/>
</dbReference>
<dbReference type="InterPro" id="IPR006390">
    <property type="entry name" value="DHP_synth_dom"/>
</dbReference>
<dbReference type="EC" id="2.5.1.15" evidence="5"/>
<sequence length="375" mass="41940">MRLISKDANIKKIMYQKGFDEGEILDFEKRANSVVLKFENIKDVSHFVKLLSDLGYYVVVKDDIAFATTSKSNFERTKCYLAEEGFECSFEADFTISQRMLQAKDKVINLLKTNVMGIINVTPDSFYEGSRVDLAGVSQKALEMIQDGADVIDVGGESTRPFSEPVPEDEELKRVIPAIEAIRTVSKDIPISVDTYKSSVARKAIEAGADIINDISGGTFDKDMFKVAAEYNVPIIIMHIKGTPKDMQQNPYYEDVIEEILQFFEKRIDEALKAGVELENIILDPGIGFGKRLEDNLEIIRRCEEFKVLGRPILIGASRKSTIGAVLGGLPPQDRLEGTIAISTICALKRIEFVRVHDVKENKRAILMTEAIINS</sequence>